<organism evidence="1 2">
    <name type="scientific">Spiromyces aspiralis</name>
    <dbReference type="NCBI Taxonomy" id="68401"/>
    <lineage>
        <taxon>Eukaryota</taxon>
        <taxon>Fungi</taxon>
        <taxon>Fungi incertae sedis</taxon>
        <taxon>Zoopagomycota</taxon>
        <taxon>Kickxellomycotina</taxon>
        <taxon>Kickxellomycetes</taxon>
        <taxon>Kickxellales</taxon>
        <taxon>Kickxellaceae</taxon>
        <taxon>Spiromyces</taxon>
    </lineage>
</organism>
<accession>A0ACC1HCF3</accession>
<sequence length="157" mass="17425">MAETSWDDVTVLRKRPQREKRVTGAQANQALRMGTVSTQRRSAVATNTAHHVNTDHQRIARLDRENDVRAPKTVPLATGKVIQQTRQKLNLTTKDLANMINEKQSVVSEYESGRAIVNQQILAKFERALKVKLRGKNVGEPLAPKSASPSSTSSSKK</sequence>
<dbReference type="EMBL" id="JAMZIH010006506">
    <property type="protein sequence ID" value="KAJ1673847.1"/>
    <property type="molecule type" value="Genomic_DNA"/>
</dbReference>
<comment type="caution">
    <text evidence="1">The sequence shown here is derived from an EMBL/GenBank/DDBJ whole genome shotgun (WGS) entry which is preliminary data.</text>
</comment>
<evidence type="ECO:0000313" key="2">
    <source>
        <dbReference type="Proteomes" id="UP001145114"/>
    </source>
</evidence>
<dbReference type="Proteomes" id="UP001145114">
    <property type="component" value="Unassembled WGS sequence"/>
</dbReference>
<reference evidence="1" key="1">
    <citation type="submission" date="2022-06" db="EMBL/GenBank/DDBJ databases">
        <title>Phylogenomic reconstructions and comparative analyses of Kickxellomycotina fungi.</title>
        <authorList>
            <person name="Reynolds N.K."/>
            <person name="Stajich J.E."/>
            <person name="Barry K."/>
            <person name="Grigoriev I.V."/>
            <person name="Crous P."/>
            <person name="Smith M.E."/>
        </authorList>
    </citation>
    <scope>NUCLEOTIDE SEQUENCE</scope>
    <source>
        <strain evidence="1">RSA 2271</strain>
    </source>
</reference>
<proteinExistence type="predicted"/>
<protein>
    <submittedName>
        <fullName evidence="1">Multiprotein-bridging factor 1</fullName>
    </submittedName>
</protein>
<name>A0ACC1HCF3_9FUNG</name>
<gene>
    <name evidence="1" type="primary">MBF1</name>
    <name evidence="1" type="ORF">EV182_004447</name>
</gene>
<evidence type="ECO:0000313" key="1">
    <source>
        <dbReference type="EMBL" id="KAJ1673847.1"/>
    </source>
</evidence>
<keyword evidence="2" id="KW-1185">Reference proteome</keyword>